<dbReference type="EMBL" id="KZ107838">
    <property type="protein sequence ID" value="OSS55100.1"/>
    <property type="molecule type" value="Genomic_DNA"/>
</dbReference>
<protein>
    <submittedName>
        <fullName evidence="1">Uncharacterized protein</fullName>
    </submittedName>
</protein>
<dbReference type="Proteomes" id="UP000193240">
    <property type="component" value="Unassembled WGS sequence"/>
</dbReference>
<proteinExistence type="predicted"/>
<dbReference type="AlphaFoldDB" id="A0A1Y2MG70"/>
<evidence type="ECO:0000313" key="2">
    <source>
        <dbReference type="Proteomes" id="UP000193240"/>
    </source>
</evidence>
<accession>A0A1Y2MG70</accession>
<dbReference type="InParanoid" id="A0A1Y2MG70"/>
<organism evidence="1 2">
    <name type="scientific">Epicoccum nigrum</name>
    <name type="common">Soil fungus</name>
    <name type="synonym">Epicoccum purpurascens</name>
    <dbReference type="NCBI Taxonomy" id="105696"/>
    <lineage>
        <taxon>Eukaryota</taxon>
        <taxon>Fungi</taxon>
        <taxon>Dikarya</taxon>
        <taxon>Ascomycota</taxon>
        <taxon>Pezizomycotina</taxon>
        <taxon>Dothideomycetes</taxon>
        <taxon>Pleosporomycetidae</taxon>
        <taxon>Pleosporales</taxon>
        <taxon>Pleosporineae</taxon>
        <taxon>Didymellaceae</taxon>
        <taxon>Epicoccum</taxon>
    </lineage>
</organism>
<evidence type="ECO:0000313" key="1">
    <source>
        <dbReference type="EMBL" id="OSS55100.1"/>
    </source>
</evidence>
<keyword evidence="2" id="KW-1185">Reference proteome</keyword>
<name>A0A1Y2MG70_EPING</name>
<sequence>MRPALVNSPHLIDELPIHPPLPLNSQLHRRAPPVLSVVMPLVPIRSCNPRPEQPLLLRQHRQQPKNNRHIAVQLQPHEAMRHGIRNVLEVHRLALDQHSNRNNSVEGLVAIPRRLTRHVELREVGGGAKEVSSGADEARGRGLDLGGRVELLDGVGELVAAGDALDNDVLLLHASLSEALLCAVEERRDHLGVPACVHDADAEVGAWAMSVGTWSMVSP</sequence>
<reference evidence="1 2" key="1">
    <citation type="journal article" date="2017" name="Genome Announc.">
        <title>Genome sequence of the saprophytic ascomycete Epicoccum nigrum ICMP 19927 strain isolated from New Zealand.</title>
        <authorList>
            <person name="Fokin M."/>
            <person name="Fleetwood D."/>
            <person name="Weir B.S."/>
            <person name="Villas-Boas S.G."/>
        </authorList>
    </citation>
    <scope>NUCLEOTIDE SEQUENCE [LARGE SCALE GENOMIC DNA]</scope>
    <source>
        <strain evidence="1 2">ICMP 19927</strain>
    </source>
</reference>
<gene>
    <name evidence="1" type="ORF">B5807_01715</name>
</gene>